<dbReference type="Proteomes" id="UP000034591">
    <property type="component" value="Unassembled WGS sequence"/>
</dbReference>
<feature type="region of interest" description="Disordered" evidence="1">
    <location>
        <begin position="79"/>
        <end position="106"/>
    </location>
</feature>
<evidence type="ECO:0000313" key="2">
    <source>
        <dbReference type="EMBL" id="KKQ36812.1"/>
    </source>
</evidence>
<organism evidence="2 3">
    <name type="scientific">Candidatus Woesebacteria bacterium GW2011_GWA1_37_7</name>
    <dbReference type="NCBI Taxonomy" id="1618545"/>
    <lineage>
        <taxon>Bacteria</taxon>
        <taxon>Candidatus Woeseibacteriota</taxon>
    </lineage>
</organism>
<reference evidence="2 3" key="1">
    <citation type="journal article" date="2015" name="Nature">
        <title>rRNA introns, odd ribosomes, and small enigmatic genomes across a large radiation of phyla.</title>
        <authorList>
            <person name="Brown C.T."/>
            <person name="Hug L.A."/>
            <person name="Thomas B.C."/>
            <person name="Sharon I."/>
            <person name="Castelle C.J."/>
            <person name="Singh A."/>
            <person name="Wilkins M.J."/>
            <person name="Williams K.H."/>
            <person name="Banfield J.F."/>
        </authorList>
    </citation>
    <scope>NUCLEOTIDE SEQUENCE [LARGE SCALE GENOMIC DNA]</scope>
</reference>
<evidence type="ECO:0000313" key="3">
    <source>
        <dbReference type="Proteomes" id="UP000034591"/>
    </source>
</evidence>
<comment type="caution">
    <text evidence="2">The sequence shown here is derived from an EMBL/GenBank/DDBJ whole genome shotgun (WGS) entry which is preliminary data.</text>
</comment>
<name>A0A0G0H3T1_9BACT</name>
<accession>A0A0G0H3T1</accession>
<dbReference type="AlphaFoldDB" id="A0A0G0H3T1"/>
<gene>
    <name evidence="2" type="ORF">US53_C0036G0004</name>
</gene>
<protein>
    <submittedName>
        <fullName evidence="2">Uncharacterized protein</fullName>
    </submittedName>
</protein>
<sequence>MFGQKYWWGVGDTEQGNRVVKGPFASQSEAYTQMDGLRNCRYFDLDTRDRARAKAELRAKLTGVGYSHDNVLNRMFSKIRGGRRNESRGDELENDLGGSDNLDDDL</sequence>
<dbReference type="EMBL" id="LBTI01000036">
    <property type="protein sequence ID" value="KKQ36812.1"/>
    <property type="molecule type" value="Genomic_DNA"/>
</dbReference>
<evidence type="ECO:0000256" key="1">
    <source>
        <dbReference type="SAM" id="MobiDB-lite"/>
    </source>
</evidence>
<proteinExistence type="predicted"/>
<dbReference type="STRING" id="1618545.US53_C0036G0004"/>